<organism evidence="2 3">
    <name type="scientific">Streptomyces glaucosporus</name>
    <dbReference type="NCBI Taxonomy" id="284044"/>
    <lineage>
        <taxon>Bacteria</taxon>
        <taxon>Bacillati</taxon>
        <taxon>Actinomycetota</taxon>
        <taxon>Actinomycetes</taxon>
        <taxon>Kitasatosporales</taxon>
        <taxon>Streptomycetaceae</taxon>
        <taxon>Streptomyces</taxon>
    </lineage>
</organism>
<gene>
    <name evidence="2" type="ORF">GCM10010420_34910</name>
</gene>
<name>A0ABN3IIH1_9ACTN</name>
<dbReference type="Proteomes" id="UP001500058">
    <property type="component" value="Unassembled WGS sequence"/>
</dbReference>
<accession>A0ABN3IIH1</accession>
<reference evidence="2 3" key="1">
    <citation type="journal article" date="2019" name="Int. J. Syst. Evol. Microbiol.">
        <title>The Global Catalogue of Microorganisms (GCM) 10K type strain sequencing project: providing services to taxonomists for standard genome sequencing and annotation.</title>
        <authorList>
            <consortium name="The Broad Institute Genomics Platform"/>
            <consortium name="The Broad Institute Genome Sequencing Center for Infectious Disease"/>
            <person name="Wu L."/>
            <person name="Ma J."/>
        </authorList>
    </citation>
    <scope>NUCLEOTIDE SEQUENCE [LARGE SCALE GENOMIC DNA]</scope>
    <source>
        <strain evidence="2 3">JCM 6921</strain>
    </source>
</reference>
<dbReference type="EMBL" id="BAAATJ010000016">
    <property type="protein sequence ID" value="GAA2404418.1"/>
    <property type="molecule type" value="Genomic_DNA"/>
</dbReference>
<protein>
    <submittedName>
        <fullName evidence="2">Uncharacterized protein</fullName>
    </submittedName>
</protein>
<evidence type="ECO:0000313" key="3">
    <source>
        <dbReference type="Proteomes" id="UP001500058"/>
    </source>
</evidence>
<sequence length="50" mass="5249">MPGSAGDAHGTMRTMRTLSVFRGVPVPVSRAASRTAVREARRAAADRGLP</sequence>
<keyword evidence="3" id="KW-1185">Reference proteome</keyword>
<comment type="caution">
    <text evidence="2">The sequence shown here is derived from an EMBL/GenBank/DDBJ whole genome shotgun (WGS) entry which is preliminary data.</text>
</comment>
<proteinExistence type="predicted"/>
<feature type="region of interest" description="Disordered" evidence="1">
    <location>
        <begin position="31"/>
        <end position="50"/>
    </location>
</feature>
<evidence type="ECO:0000313" key="2">
    <source>
        <dbReference type="EMBL" id="GAA2404418.1"/>
    </source>
</evidence>
<feature type="compositionally biased region" description="Basic and acidic residues" evidence="1">
    <location>
        <begin position="36"/>
        <end position="50"/>
    </location>
</feature>
<evidence type="ECO:0000256" key="1">
    <source>
        <dbReference type="SAM" id="MobiDB-lite"/>
    </source>
</evidence>